<evidence type="ECO:0000313" key="3">
    <source>
        <dbReference type="EMBL" id="ABR74613.1"/>
    </source>
</evidence>
<keyword evidence="2" id="KW-0472">Membrane</keyword>
<name>A6VNR6_ACTSZ</name>
<reference evidence="4" key="1">
    <citation type="journal article" date="2010" name="BMC Genomics">
        <title>A genomic perspective on the potential of Actinobacillus succinogenes for industrial succinate production.</title>
        <authorList>
            <person name="McKinlay J.B."/>
            <person name="Laivenieks M."/>
            <person name="Schindler B.D."/>
            <person name="McKinlay A.A."/>
            <person name="Siddaramappa S."/>
            <person name="Challacombe J.F."/>
            <person name="Lowry S.R."/>
            <person name="Clum A."/>
            <person name="Lapidus A.L."/>
            <person name="Burkhart K.B."/>
            <person name="Harkins V."/>
            <person name="Vieille C."/>
        </authorList>
    </citation>
    <scope>NUCLEOTIDE SEQUENCE [LARGE SCALE GENOMIC DNA]</scope>
    <source>
        <strain evidence="4">ATCC 55618 / DSM 22257 / CCUG 43843 / 130Z</strain>
    </source>
</reference>
<evidence type="ECO:0000256" key="1">
    <source>
        <dbReference type="SAM" id="MobiDB-lite"/>
    </source>
</evidence>
<dbReference type="AlphaFoldDB" id="A6VNR6"/>
<dbReference type="EMBL" id="CP000746">
    <property type="protein sequence ID" value="ABR74613.1"/>
    <property type="molecule type" value="Genomic_DNA"/>
</dbReference>
<feature type="compositionally biased region" description="Polar residues" evidence="1">
    <location>
        <begin position="157"/>
        <end position="166"/>
    </location>
</feature>
<keyword evidence="2" id="KW-1133">Transmembrane helix</keyword>
<proteinExistence type="predicted"/>
<organism evidence="3 4">
    <name type="scientific">Actinobacillus succinogenes (strain ATCC 55618 / DSM 22257 / CCUG 43843 / 130Z)</name>
    <dbReference type="NCBI Taxonomy" id="339671"/>
    <lineage>
        <taxon>Bacteria</taxon>
        <taxon>Pseudomonadati</taxon>
        <taxon>Pseudomonadota</taxon>
        <taxon>Gammaproteobacteria</taxon>
        <taxon>Pasteurellales</taxon>
        <taxon>Pasteurellaceae</taxon>
        <taxon>Actinobacillus</taxon>
    </lineage>
</organism>
<dbReference type="Proteomes" id="UP000001114">
    <property type="component" value="Chromosome"/>
</dbReference>
<feature type="region of interest" description="Disordered" evidence="1">
    <location>
        <begin position="145"/>
        <end position="166"/>
    </location>
</feature>
<feature type="transmembrane region" description="Helical" evidence="2">
    <location>
        <begin position="92"/>
        <end position="114"/>
    </location>
</feature>
<dbReference type="KEGG" id="asu:Asuc_1253"/>
<dbReference type="HOGENOM" id="CLU_099041_0_1_6"/>
<gene>
    <name evidence="3" type="ordered locus">Asuc_1253</name>
</gene>
<dbReference type="STRING" id="339671.Asuc_1253"/>
<dbReference type="eggNOG" id="COG4723">
    <property type="taxonomic scope" value="Bacteria"/>
</dbReference>
<dbReference type="RefSeq" id="WP_012072990.1">
    <property type="nucleotide sequence ID" value="NC_009655.1"/>
</dbReference>
<feature type="transmembrane region" description="Helical" evidence="2">
    <location>
        <begin position="120"/>
        <end position="139"/>
    </location>
</feature>
<protein>
    <submittedName>
        <fullName evidence="3">Bacteriophage lambda tail assembly I</fullName>
    </submittedName>
</protein>
<evidence type="ECO:0000256" key="2">
    <source>
        <dbReference type="SAM" id="Phobius"/>
    </source>
</evidence>
<keyword evidence="4" id="KW-1185">Reference proteome</keyword>
<sequence length="202" mass="21787">MARITFHGDLKRFGNEPFELDVSNFRELMSGLLTQIQGLRNHLRNGYYKVRIGRDRYLDEEQLKNNPMITLNDKSSVHFTPVMAGAGKGGGIFQAIVGVVLVAAAFWTGGASIAAWDAGVVMMGAMGASLILGGAISLLTKTPDMTTGTSDSEKKQSTSFSNIKNLTPQGRPIPLLYGKMMTSLVLISQGIETFDDAEALKA</sequence>
<accession>A6VNR6</accession>
<keyword evidence="2" id="KW-0812">Transmembrane</keyword>
<evidence type="ECO:0000313" key="4">
    <source>
        <dbReference type="Proteomes" id="UP000001114"/>
    </source>
</evidence>